<organism evidence="1 2">
    <name type="scientific">Streptomyces roseoverticillatus</name>
    <dbReference type="NCBI Taxonomy" id="66429"/>
    <lineage>
        <taxon>Bacteria</taxon>
        <taxon>Bacillati</taxon>
        <taxon>Actinomycetota</taxon>
        <taxon>Actinomycetes</taxon>
        <taxon>Kitasatosporales</taxon>
        <taxon>Streptomycetaceae</taxon>
        <taxon>Streptomyces</taxon>
    </lineage>
</organism>
<name>A0ABV3IP30_9ACTN</name>
<keyword evidence="2" id="KW-1185">Reference proteome</keyword>
<sequence>MSSDHELELKERVENSLQFIDNLEISVPELLYAQGGMALQEGASAAVDAGSVVAFTDTLNGQQKSDVLNSTLLAQLAANKKFDREQNTLNWYKFYSSVLEQVGWVVPSFQFARLQAAGSRFTVDRAAITLLQAIASPAEISVVQAAINALRGLQDRDHRVVIFESNSHTETLGNFQIATCGVSRSDTVVMKIGAFFFSTTERVTRVLFFSFPRAGTTLQQSRETLTLNEDVYRQVRDAVIKKLGDRATKFIDDLDI</sequence>
<dbReference type="EMBL" id="JBFASG010000003">
    <property type="protein sequence ID" value="MEV4922268.1"/>
    <property type="molecule type" value="Genomic_DNA"/>
</dbReference>
<gene>
    <name evidence="1" type="ORF">AB0L03_05365</name>
</gene>
<evidence type="ECO:0000313" key="2">
    <source>
        <dbReference type="Proteomes" id="UP001552479"/>
    </source>
</evidence>
<accession>A0ABV3IP30</accession>
<protein>
    <submittedName>
        <fullName evidence="1">Uncharacterized protein</fullName>
    </submittedName>
</protein>
<dbReference type="Proteomes" id="UP001552479">
    <property type="component" value="Unassembled WGS sequence"/>
</dbReference>
<comment type="caution">
    <text evidence="1">The sequence shown here is derived from an EMBL/GenBank/DDBJ whole genome shotgun (WGS) entry which is preliminary data.</text>
</comment>
<evidence type="ECO:0000313" key="1">
    <source>
        <dbReference type="EMBL" id="MEV4922268.1"/>
    </source>
</evidence>
<reference evidence="1 2" key="1">
    <citation type="submission" date="2024-06" db="EMBL/GenBank/DDBJ databases">
        <title>The Natural Products Discovery Center: Release of the First 8490 Sequenced Strains for Exploring Actinobacteria Biosynthetic Diversity.</title>
        <authorList>
            <person name="Kalkreuter E."/>
            <person name="Kautsar S.A."/>
            <person name="Yang D."/>
            <person name="Bader C.D."/>
            <person name="Teijaro C.N."/>
            <person name="Fluegel L."/>
            <person name="Davis C.M."/>
            <person name="Simpson J.R."/>
            <person name="Lauterbach L."/>
            <person name="Steele A.D."/>
            <person name="Gui C."/>
            <person name="Meng S."/>
            <person name="Li G."/>
            <person name="Viehrig K."/>
            <person name="Ye F."/>
            <person name="Su P."/>
            <person name="Kiefer A.F."/>
            <person name="Nichols A."/>
            <person name="Cepeda A.J."/>
            <person name="Yan W."/>
            <person name="Fan B."/>
            <person name="Jiang Y."/>
            <person name="Adhikari A."/>
            <person name="Zheng C.-J."/>
            <person name="Schuster L."/>
            <person name="Cowan T.M."/>
            <person name="Smanski M.J."/>
            <person name="Chevrette M.G."/>
            <person name="De Carvalho L.P.S."/>
            <person name="Shen B."/>
        </authorList>
    </citation>
    <scope>NUCLEOTIDE SEQUENCE [LARGE SCALE GENOMIC DNA]</scope>
    <source>
        <strain evidence="1 2">NPDC053791</strain>
    </source>
</reference>
<dbReference type="RefSeq" id="WP_366086917.1">
    <property type="nucleotide sequence ID" value="NZ_JBFASG010000003.1"/>
</dbReference>
<proteinExistence type="predicted"/>